<feature type="transmembrane region" description="Helical" evidence="6">
    <location>
        <begin position="43"/>
        <end position="62"/>
    </location>
</feature>
<comment type="subcellular location">
    <subcellularLocation>
        <location evidence="1">Membrane</location>
        <topology evidence="1">Multi-pass membrane protein</topology>
    </subcellularLocation>
</comment>
<dbReference type="Proteomes" id="UP000192656">
    <property type="component" value="Unassembled WGS sequence"/>
</dbReference>
<gene>
    <name evidence="7" type="ORF">SAMN06297251_1118</name>
</gene>
<name>A0A1W2CS29_9HYPH</name>
<proteinExistence type="inferred from homology"/>
<dbReference type="InterPro" id="IPR004307">
    <property type="entry name" value="TspO_MBR"/>
</dbReference>
<evidence type="ECO:0000313" key="7">
    <source>
        <dbReference type="EMBL" id="SMC87702.1"/>
    </source>
</evidence>
<dbReference type="AlphaFoldDB" id="A0A1W2CS29"/>
<evidence type="ECO:0000256" key="4">
    <source>
        <dbReference type="ARBA" id="ARBA00022989"/>
    </source>
</evidence>
<dbReference type="RefSeq" id="WP_084410446.1">
    <property type="nucleotide sequence ID" value="NZ_FWXR01000011.1"/>
</dbReference>
<evidence type="ECO:0000313" key="8">
    <source>
        <dbReference type="Proteomes" id="UP000192656"/>
    </source>
</evidence>
<sequence>MSPRFALFAFVLLSLGGGGLIGLLVETGDWYQSLAKPAFNPPGFVFGPVWTVLYILIGFAGFRVWRAGLRRLQQLWWAQLALNFAWPVLFFSAHALTGALAVIALLVLVILAFVAIAWTRERLSALLFLPYALWTLFAALLNASIVWMN</sequence>
<feature type="transmembrane region" description="Helical" evidence="6">
    <location>
        <begin position="125"/>
        <end position="148"/>
    </location>
</feature>
<reference evidence="7 8" key="1">
    <citation type="submission" date="2017-04" db="EMBL/GenBank/DDBJ databases">
        <authorList>
            <person name="Afonso C.L."/>
            <person name="Miller P.J."/>
            <person name="Scott M.A."/>
            <person name="Spackman E."/>
            <person name="Goraichik I."/>
            <person name="Dimitrov K.M."/>
            <person name="Suarez D.L."/>
            <person name="Swayne D.E."/>
        </authorList>
    </citation>
    <scope>NUCLEOTIDE SEQUENCE [LARGE SCALE GENOMIC DNA]</scope>
    <source>
        <strain evidence="7 8">CGMCC 1.10972</strain>
    </source>
</reference>
<evidence type="ECO:0000256" key="6">
    <source>
        <dbReference type="SAM" id="Phobius"/>
    </source>
</evidence>
<feature type="transmembrane region" description="Helical" evidence="6">
    <location>
        <begin position="74"/>
        <end position="93"/>
    </location>
</feature>
<keyword evidence="5 6" id="KW-0472">Membrane</keyword>
<organism evidence="7 8">
    <name type="scientific">Fulvimarina manganoxydans</name>
    <dbReference type="NCBI Taxonomy" id="937218"/>
    <lineage>
        <taxon>Bacteria</taxon>
        <taxon>Pseudomonadati</taxon>
        <taxon>Pseudomonadota</taxon>
        <taxon>Alphaproteobacteria</taxon>
        <taxon>Hyphomicrobiales</taxon>
        <taxon>Aurantimonadaceae</taxon>
        <taxon>Fulvimarina</taxon>
    </lineage>
</organism>
<accession>A0A1W2CS29</accession>
<keyword evidence="4 6" id="KW-1133">Transmembrane helix</keyword>
<dbReference type="Gene3D" id="1.20.1260.100">
    <property type="entry name" value="TspO/MBR protein"/>
    <property type="match status" value="1"/>
</dbReference>
<keyword evidence="8" id="KW-1185">Reference proteome</keyword>
<dbReference type="GO" id="GO:0016020">
    <property type="term" value="C:membrane"/>
    <property type="evidence" value="ECO:0007669"/>
    <property type="project" value="UniProtKB-SubCell"/>
</dbReference>
<dbReference type="STRING" id="937218.SAMN06297251_1118"/>
<dbReference type="OrthoDB" id="9795496at2"/>
<dbReference type="PIRSF" id="PIRSF005859">
    <property type="entry name" value="PBR"/>
    <property type="match status" value="1"/>
</dbReference>
<feature type="transmembrane region" description="Helical" evidence="6">
    <location>
        <begin position="99"/>
        <end position="118"/>
    </location>
</feature>
<evidence type="ECO:0000256" key="5">
    <source>
        <dbReference type="ARBA" id="ARBA00023136"/>
    </source>
</evidence>
<dbReference type="InterPro" id="IPR038330">
    <property type="entry name" value="TspO/MBR-related_sf"/>
</dbReference>
<evidence type="ECO:0000256" key="2">
    <source>
        <dbReference type="ARBA" id="ARBA00007524"/>
    </source>
</evidence>
<evidence type="ECO:0000256" key="3">
    <source>
        <dbReference type="ARBA" id="ARBA00022692"/>
    </source>
</evidence>
<keyword evidence="3 6" id="KW-0812">Transmembrane</keyword>
<dbReference type="FunFam" id="1.20.1260.100:FF:000001">
    <property type="entry name" value="translocator protein 2"/>
    <property type="match status" value="1"/>
</dbReference>
<dbReference type="PANTHER" id="PTHR10057:SF0">
    <property type="entry name" value="TRANSLOCATOR PROTEIN"/>
    <property type="match status" value="1"/>
</dbReference>
<comment type="similarity">
    <text evidence="2">Belongs to the TspO/BZRP family.</text>
</comment>
<dbReference type="Pfam" id="PF03073">
    <property type="entry name" value="TspO_MBR"/>
    <property type="match status" value="1"/>
</dbReference>
<dbReference type="GO" id="GO:0033013">
    <property type="term" value="P:tetrapyrrole metabolic process"/>
    <property type="evidence" value="ECO:0007669"/>
    <property type="project" value="UniProtKB-ARBA"/>
</dbReference>
<dbReference type="PANTHER" id="PTHR10057">
    <property type="entry name" value="PERIPHERAL-TYPE BENZODIAZEPINE RECEPTOR"/>
    <property type="match status" value="1"/>
</dbReference>
<dbReference type="CDD" id="cd15904">
    <property type="entry name" value="TSPO_MBR"/>
    <property type="match status" value="1"/>
</dbReference>
<dbReference type="EMBL" id="FWXR01000011">
    <property type="protein sequence ID" value="SMC87702.1"/>
    <property type="molecule type" value="Genomic_DNA"/>
</dbReference>
<protein>
    <submittedName>
        <fullName evidence="7">TspO and MBR related proteins</fullName>
    </submittedName>
</protein>
<evidence type="ECO:0000256" key="1">
    <source>
        <dbReference type="ARBA" id="ARBA00004141"/>
    </source>
</evidence>